<keyword evidence="3" id="KW-1185">Reference proteome</keyword>
<evidence type="ECO:0000256" key="1">
    <source>
        <dbReference type="SAM" id="MobiDB-lite"/>
    </source>
</evidence>
<evidence type="ECO:0000313" key="3">
    <source>
        <dbReference type="Proteomes" id="UP000651010"/>
    </source>
</evidence>
<reference evidence="2 3" key="1">
    <citation type="submission" date="2020-09" db="EMBL/GenBank/DDBJ databases">
        <title>Dyella sp. 7MK23 isolated from forest soil.</title>
        <authorList>
            <person name="Fu J."/>
        </authorList>
    </citation>
    <scope>NUCLEOTIDE SEQUENCE [LARGE SCALE GENOMIC DNA]</scope>
    <source>
        <strain evidence="2 3">7MK23</strain>
    </source>
</reference>
<organism evidence="2 3">
    <name type="scientific">Dyella acidiphila</name>
    <dbReference type="NCBI Taxonomy" id="2775866"/>
    <lineage>
        <taxon>Bacteria</taxon>
        <taxon>Pseudomonadati</taxon>
        <taxon>Pseudomonadota</taxon>
        <taxon>Gammaproteobacteria</taxon>
        <taxon>Lysobacterales</taxon>
        <taxon>Rhodanobacteraceae</taxon>
        <taxon>Dyella</taxon>
    </lineage>
</organism>
<evidence type="ECO:0000313" key="2">
    <source>
        <dbReference type="EMBL" id="MBE1159645.1"/>
    </source>
</evidence>
<dbReference type="EMBL" id="JACZZA010000001">
    <property type="protein sequence ID" value="MBE1159645.1"/>
    <property type="molecule type" value="Genomic_DNA"/>
</dbReference>
<accession>A0ABR9G6H4</accession>
<dbReference type="Proteomes" id="UP000651010">
    <property type="component" value="Unassembled WGS sequence"/>
</dbReference>
<feature type="compositionally biased region" description="Polar residues" evidence="1">
    <location>
        <begin position="66"/>
        <end position="77"/>
    </location>
</feature>
<proteinExistence type="predicted"/>
<protein>
    <submittedName>
        <fullName evidence="2">Uncharacterized protein</fullName>
    </submittedName>
</protein>
<name>A0ABR9G6H4_9GAMM</name>
<gene>
    <name evidence="2" type="ORF">IGX34_04550</name>
</gene>
<feature type="region of interest" description="Disordered" evidence="1">
    <location>
        <begin position="1"/>
        <end position="20"/>
    </location>
</feature>
<feature type="region of interest" description="Disordered" evidence="1">
    <location>
        <begin position="55"/>
        <end position="77"/>
    </location>
</feature>
<comment type="caution">
    <text evidence="2">The sequence shown here is derived from an EMBL/GenBank/DDBJ whole genome shotgun (WGS) entry which is preliminary data.</text>
</comment>
<sequence>MSSHRQSTAGGTYTGSGSSRLLLTSERIASDIDAFNKAGGHIEVLGNTPIVRRSKEAVTAADAKSSKTTLKQTADGK</sequence>
<dbReference type="RefSeq" id="WP_192554458.1">
    <property type="nucleotide sequence ID" value="NZ_JACZZA010000001.1"/>
</dbReference>
<feature type="compositionally biased region" description="Low complexity" evidence="1">
    <location>
        <begin position="7"/>
        <end position="20"/>
    </location>
</feature>